<reference evidence="2 3" key="1">
    <citation type="submission" date="2020-07" db="EMBL/GenBank/DDBJ databases">
        <title>Sequencing the genomes of 1000 actinobacteria strains.</title>
        <authorList>
            <person name="Klenk H.-P."/>
        </authorList>
    </citation>
    <scope>NUCLEOTIDE SEQUENCE [LARGE SCALE GENOMIC DNA]</scope>
    <source>
        <strain evidence="2 3">DSM 45117</strain>
    </source>
</reference>
<proteinExistence type="predicted"/>
<sequence>MGAARREAGVRRGPGRLRGPGGCCHVLDSTAPVRSDEHVDIGLFTVEEAARLPMPAGYLRSVRAWRKPDHGGTR</sequence>
<organism evidence="2 3">
    <name type="scientific">Actinopolymorpha cephalotaxi</name>
    <dbReference type="NCBI Taxonomy" id="504797"/>
    <lineage>
        <taxon>Bacteria</taxon>
        <taxon>Bacillati</taxon>
        <taxon>Actinomycetota</taxon>
        <taxon>Actinomycetes</taxon>
        <taxon>Propionibacteriales</taxon>
        <taxon>Actinopolymorphaceae</taxon>
        <taxon>Actinopolymorpha</taxon>
    </lineage>
</organism>
<feature type="compositionally biased region" description="Basic and acidic residues" evidence="1">
    <location>
        <begin position="1"/>
        <end position="10"/>
    </location>
</feature>
<dbReference type="Proteomes" id="UP000533017">
    <property type="component" value="Unassembled WGS sequence"/>
</dbReference>
<evidence type="ECO:0000256" key="1">
    <source>
        <dbReference type="SAM" id="MobiDB-lite"/>
    </source>
</evidence>
<feature type="region of interest" description="Disordered" evidence="1">
    <location>
        <begin position="1"/>
        <end position="20"/>
    </location>
</feature>
<dbReference type="EMBL" id="JACBZA010000001">
    <property type="protein sequence ID" value="NYH87164.1"/>
    <property type="molecule type" value="Genomic_DNA"/>
</dbReference>
<evidence type="ECO:0000313" key="3">
    <source>
        <dbReference type="Proteomes" id="UP000533017"/>
    </source>
</evidence>
<name>A0ABX2SGG4_9ACTN</name>
<gene>
    <name evidence="2" type="ORF">FHR37_006015</name>
</gene>
<keyword evidence="3" id="KW-1185">Reference proteome</keyword>
<protein>
    <submittedName>
        <fullName evidence="2">Uncharacterized protein</fullName>
    </submittedName>
</protein>
<evidence type="ECO:0000313" key="2">
    <source>
        <dbReference type="EMBL" id="NYH87164.1"/>
    </source>
</evidence>
<comment type="caution">
    <text evidence="2">The sequence shown here is derived from an EMBL/GenBank/DDBJ whole genome shotgun (WGS) entry which is preliminary data.</text>
</comment>
<dbReference type="RefSeq" id="WP_237768959.1">
    <property type="nucleotide sequence ID" value="NZ_FOOI01000013.1"/>
</dbReference>
<accession>A0ABX2SGG4</accession>